<evidence type="ECO:0000313" key="1">
    <source>
        <dbReference type="EMBL" id="CAA2959453.1"/>
    </source>
</evidence>
<reference evidence="1 2" key="1">
    <citation type="submission" date="2019-12" db="EMBL/GenBank/DDBJ databases">
        <authorList>
            <person name="Alioto T."/>
            <person name="Alioto T."/>
            <person name="Gomez Garrido J."/>
        </authorList>
    </citation>
    <scope>NUCLEOTIDE SEQUENCE [LARGE SCALE GENOMIC DNA]</scope>
</reference>
<dbReference type="Proteomes" id="UP000594638">
    <property type="component" value="Unassembled WGS sequence"/>
</dbReference>
<dbReference type="OrthoDB" id="21330at2759"/>
<organism evidence="1 2">
    <name type="scientific">Olea europaea subsp. europaea</name>
    <dbReference type="NCBI Taxonomy" id="158383"/>
    <lineage>
        <taxon>Eukaryota</taxon>
        <taxon>Viridiplantae</taxon>
        <taxon>Streptophyta</taxon>
        <taxon>Embryophyta</taxon>
        <taxon>Tracheophyta</taxon>
        <taxon>Spermatophyta</taxon>
        <taxon>Magnoliopsida</taxon>
        <taxon>eudicotyledons</taxon>
        <taxon>Gunneridae</taxon>
        <taxon>Pentapetalae</taxon>
        <taxon>asterids</taxon>
        <taxon>lamiids</taxon>
        <taxon>Lamiales</taxon>
        <taxon>Oleaceae</taxon>
        <taxon>Oleeae</taxon>
        <taxon>Olea</taxon>
    </lineage>
</organism>
<gene>
    <name evidence="1" type="ORF">OLEA9_A041817</name>
</gene>
<evidence type="ECO:0000313" key="2">
    <source>
        <dbReference type="Proteomes" id="UP000594638"/>
    </source>
</evidence>
<feature type="non-terminal residue" evidence="1">
    <location>
        <position position="66"/>
    </location>
</feature>
<dbReference type="AlphaFoldDB" id="A0A8S0PZD7"/>
<dbReference type="EMBL" id="CACTIH010000324">
    <property type="protein sequence ID" value="CAA2959453.1"/>
    <property type="molecule type" value="Genomic_DNA"/>
</dbReference>
<accession>A0A8S0PZD7</accession>
<dbReference type="Gramene" id="OE9A041817T1">
    <property type="protein sequence ID" value="OE9A041817C1"/>
    <property type="gene ID" value="OE9A041817"/>
</dbReference>
<proteinExistence type="predicted"/>
<protein>
    <submittedName>
        <fullName evidence="1">Uncharacterized protein</fullName>
    </submittedName>
</protein>
<name>A0A8S0PZD7_OLEEU</name>
<keyword evidence="2" id="KW-1185">Reference proteome</keyword>
<sequence>MYDDLFKKYMKVVFRRNDQKPASAEVDDDAENLACKLFPSMPCSDVQYIVLFFELSSDSIVYRVQL</sequence>
<comment type="caution">
    <text evidence="1">The sequence shown here is derived from an EMBL/GenBank/DDBJ whole genome shotgun (WGS) entry which is preliminary data.</text>
</comment>